<keyword evidence="13" id="KW-0411">Iron-sulfur</keyword>
<dbReference type="GO" id="GO:0046983">
    <property type="term" value="F:protein dimerization activity"/>
    <property type="evidence" value="ECO:0007669"/>
    <property type="project" value="InterPro"/>
</dbReference>
<evidence type="ECO:0000256" key="9">
    <source>
        <dbReference type="ARBA" id="ARBA00022723"/>
    </source>
</evidence>
<dbReference type="Pfam" id="PF07730">
    <property type="entry name" value="HisKA_3"/>
    <property type="match status" value="1"/>
</dbReference>
<evidence type="ECO:0000256" key="8">
    <source>
        <dbReference type="ARBA" id="ARBA00022679"/>
    </source>
</evidence>
<sequence length="209" mass="23063">MRRAERHRIARDPHDIVLQDLSGALQSLRLKHLRAKGLGVGLDLEEELETLGRANSGLRGAIYDLRREKERPFVESVESLAELNRQATPKRNIRLVVEEVFPVGLSGEANIVLLRVVQEALTNVRRHSKARNAEVKLRTDDEAVVVIELADDGRAFDPVSTRAGVGLSAMRERVEGLGGAFEVSSRPGEGTKVMVKVPLGGVTRALRLR</sequence>
<evidence type="ECO:0000256" key="13">
    <source>
        <dbReference type="ARBA" id="ARBA00023014"/>
    </source>
</evidence>
<keyword evidence="8" id="KW-0808">Transferase</keyword>
<dbReference type="PRINTS" id="PR00344">
    <property type="entry name" value="BCTRLSENSOR"/>
</dbReference>
<evidence type="ECO:0000256" key="15">
    <source>
        <dbReference type="ARBA" id="ARBA00030800"/>
    </source>
</evidence>
<dbReference type="InterPro" id="IPR036890">
    <property type="entry name" value="HATPase_C_sf"/>
</dbReference>
<evidence type="ECO:0000256" key="3">
    <source>
        <dbReference type="ARBA" id="ARBA00004496"/>
    </source>
</evidence>
<keyword evidence="12" id="KW-0902">Two-component regulatory system</keyword>
<evidence type="ECO:0000256" key="6">
    <source>
        <dbReference type="ARBA" id="ARBA00022485"/>
    </source>
</evidence>
<protein>
    <recommendedName>
        <fullName evidence="5">Oxygen sensor histidine kinase NreB</fullName>
        <ecNumber evidence="4">2.7.13.3</ecNumber>
    </recommendedName>
    <alternativeName>
        <fullName evidence="15">Nitrogen regulation protein B</fullName>
    </alternativeName>
</protein>
<dbReference type="PROSITE" id="PS50109">
    <property type="entry name" value="HIS_KIN"/>
    <property type="match status" value="1"/>
</dbReference>
<dbReference type="InterPro" id="IPR005467">
    <property type="entry name" value="His_kinase_dom"/>
</dbReference>
<dbReference type="GO" id="GO:0016020">
    <property type="term" value="C:membrane"/>
    <property type="evidence" value="ECO:0007669"/>
    <property type="project" value="InterPro"/>
</dbReference>
<dbReference type="SUPFAM" id="SSF55874">
    <property type="entry name" value="ATPase domain of HSP90 chaperone/DNA topoisomerase II/histidine kinase"/>
    <property type="match status" value="1"/>
</dbReference>
<feature type="domain" description="Histidine kinase" evidence="16">
    <location>
        <begin position="113"/>
        <end position="201"/>
    </location>
</feature>
<comment type="function">
    <text evidence="14">Member of the two-component regulatory system NreB/NreC involved in the control of dissimilatory nitrate/nitrite reduction in response to oxygen. NreB functions as a direct oxygen sensor histidine kinase which is autophosphorylated, in the absence of oxygen, probably at the conserved histidine residue, and transfers its phosphate group probably to a conserved aspartate residue of NreC. NreB/NreC activates the expression of the nitrate (narGHJI) and nitrite (nir) reductase operons, as well as the putative nitrate transporter gene narT.</text>
</comment>
<evidence type="ECO:0000256" key="14">
    <source>
        <dbReference type="ARBA" id="ARBA00024827"/>
    </source>
</evidence>
<organism evidence="17">
    <name type="scientific">uncultured Rubrobacteraceae bacterium</name>
    <dbReference type="NCBI Taxonomy" id="349277"/>
    <lineage>
        <taxon>Bacteria</taxon>
        <taxon>Bacillati</taxon>
        <taxon>Actinomycetota</taxon>
        <taxon>Rubrobacteria</taxon>
        <taxon>Rubrobacterales</taxon>
        <taxon>Rubrobacteraceae</taxon>
        <taxon>environmental samples</taxon>
    </lineage>
</organism>
<dbReference type="PANTHER" id="PTHR24421">
    <property type="entry name" value="NITRATE/NITRITE SENSOR PROTEIN NARX-RELATED"/>
    <property type="match status" value="1"/>
</dbReference>
<evidence type="ECO:0000256" key="5">
    <source>
        <dbReference type="ARBA" id="ARBA00017322"/>
    </source>
</evidence>
<evidence type="ECO:0000256" key="11">
    <source>
        <dbReference type="ARBA" id="ARBA00023004"/>
    </source>
</evidence>
<dbReference type="Pfam" id="PF02518">
    <property type="entry name" value="HATPase_c"/>
    <property type="match status" value="1"/>
</dbReference>
<keyword evidence="11" id="KW-0408">Iron</keyword>
<accession>A0A6J4PDF6</accession>
<evidence type="ECO:0000256" key="1">
    <source>
        <dbReference type="ARBA" id="ARBA00000085"/>
    </source>
</evidence>
<dbReference type="GO" id="GO:0000155">
    <property type="term" value="F:phosphorelay sensor kinase activity"/>
    <property type="evidence" value="ECO:0007669"/>
    <property type="project" value="InterPro"/>
</dbReference>
<dbReference type="Gene3D" id="3.30.565.10">
    <property type="entry name" value="Histidine kinase-like ATPase, C-terminal domain"/>
    <property type="match status" value="1"/>
</dbReference>
<dbReference type="GO" id="GO:0051539">
    <property type="term" value="F:4 iron, 4 sulfur cluster binding"/>
    <property type="evidence" value="ECO:0007669"/>
    <property type="project" value="UniProtKB-KW"/>
</dbReference>
<dbReference type="SMART" id="SM00387">
    <property type="entry name" value="HATPase_c"/>
    <property type="match status" value="1"/>
</dbReference>
<keyword evidence="10" id="KW-0418">Kinase</keyword>
<dbReference type="GO" id="GO:0046872">
    <property type="term" value="F:metal ion binding"/>
    <property type="evidence" value="ECO:0007669"/>
    <property type="project" value="UniProtKB-KW"/>
</dbReference>
<dbReference type="InterPro" id="IPR011712">
    <property type="entry name" value="Sig_transdc_His_kin_sub3_dim/P"/>
</dbReference>
<dbReference type="GO" id="GO:0005737">
    <property type="term" value="C:cytoplasm"/>
    <property type="evidence" value="ECO:0007669"/>
    <property type="project" value="UniProtKB-SubCell"/>
</dbReference>
<dbReference type="CDD" id="cd16917">
    <property type="entry name" value="HATPase_UhpB-NarQ-NarX-like"/>
    <property type="match status" value="1"/>
</dbReference>
<proteinExistence type="predicted"/>
<reference evidence="17" key="1">
    <citation type="submission" date="2020-02" db="EMBL/GenBank/DDBJ databases">
        <authorList>
            <person name="Meier V. D."/>
        </authorList>
    </citation>
    <scope>NUCLEOTIDE SEQUENCE</scope>
    <source>
        <strain evidence="17">AVDCRST_MAG55</strain>
    </source>
</reference>
<keyword evidence="7" id="KW-0963">Cytoplasm</keyword>
<dbReference type="InterPro" id="IPR003594">
    <property type="entry name" value="HATPase_dom"/>
</dbReference>
<evidence type="ECO:0000256" key="10">
    <source>
        <dbReference type="ARBA" id="ARBA00022777"/>
    </source>
</evidence>
<evidence type="ECO:0000256" key="4">
    <source>
        <dbReference type="ARBA" id="ARBA00012438"/>
    </source>
</evidence>
<comment type="cofactor">
    <cofactor evidence="2">
        <name>[4Fe-4S] cluster</name>
        <dbReference type="ChEBI" id="CHEBI:49883"/>
    </cofactor>
</comment>
<comment type="subcellular location">
    <subcellularLocation>
        <location evidence="3">Cytoplasm</location>
    </subcellularLocation>
</comment>
<evidence type="ECO:0000313" key="17">
    <source>
        <dbReference type="EMBL" id="CAA9407796.1"/>
    </source>
</evidence>
<evidence type="ECO:0000256" key="7">
    <source>
        <dbReference type="ARBA" id="ARBA00022490"/>
    </source>
</evidence>
<dbReference type="InterPro" id="IPR004358">
    <property type="entry name" value="Sig_transdc_His_kin-like_C"/>
</dbReference>
<dbReference type="InterPro" id="IPR050482">
    <property type="entry name" value="Sensor_HK_TwoCompSys"/>
</dbReference>
<gene>
    <name evidence="17" type="ORF">AVDCRST_MAG55-1119</name>
</gene>
<dbReference type="EC" id="2.7.13.3" evidence="4"/>
<dbReference type="EMBL" id="CADCUZ010000044">
    <property type="protein sequence ID" value="CAA9407796.1"/>
    <property type="molecule type" value="Genomic_DNA"/>
</dbReference>
<name>A0A6J4PDF6_9ACTN</name>
<evidence type="ECO:0000259" key="16">
    <source>
        <dbReference type="PROSITE" id="PS50109"/>
    </source>
</evidence>
<keyword evidence="9" id="KW-0479">Metal-binding</keyword>
<evidence type="ECO:0000256" key="2">
    <source>
        <dbReference type="ARBA" id="ARBA00001966"/>
    </source>
</evidence>
<evidence type="ECO:0000256" key="12">
    <source>
        <dbReference type="ARBA" id="ARBA00023012"/>
    </source>
</evidence>
<keyword evidence="6" id="KW-0004">4Fe-4S</keyword>
<comment type="catalytic activity">
    <reaction evidence="1">
        <text>ATP + protein L-histidine = ADP + protein N-phospho-L-histidine.</text>
        <dbReference type="EC" id="2.7.13.3"/>
    </reaction>
</comment>
<dbReference type="AlphaFoldDB" id="A0A6J4PDF6"/>